<dbReference type="OrthoDB" id="9812045at2"/>
<dbReference type="RefSeq" id="WP_133286887.1">
    <property type="nucleotide sequence ID" value="NZ_SMSJ01000002.1"/>
</dbReference>
<evidence type="ECO:0000256" key="1">
    <source>
        <dbReference type="SAM" id="MobiDB-lite"/>
    </source>
</evidence>
<feature type="domain" description="DUF3597" evidence="2">
    <location>
        <begin position="3"/>
        <end position="134"/>
    </location>
</feature>
<dbReference type="AlphaFoldDB" id="A0A4R5QKX0"/>
<proteinExistence type="predicted"/>
<evidence type="ECO:0000313" key="4">
    <source>
        <dbReference type="Proteomes" id="UP000295096"/>
    </source>
</evidence>
<accession>A0A4R5QKX0</accession>
<protein>
    <submittedName>
        <fullName evidence="3">DUF3597 domain-containing protein</fullName>
    </submittedName>
</protein>
<organism evidence="3 4">
    <name type="scientific">Dankookia rubra</name>
    <dbReference type="NCBI Taxonomy" id="1442381"/>
    <lineage>
        <taxon>Bacteria</taxon>
        <taxon>Pseudomonadati</taxon>
        <taxon>Pseudomonadota</taxon>
        <taxon>Alphaproteobacteria</taxon>
        <taxon>Acetobacterales</taxon>
        <taxon>Roseomonadaceae</taxon>
        <taxon>Dankookia</taxon>
    </lineage>
</organism>
<dbReference type="Pfam" id="PF12200">
    <property type="entry name" value="DUF3597"/>
    <property type="match status" value="1"/>
</dbReference>
<feature type="region of interest" description="Disordered" evidence="1">
    <location>
        <begin position="16"/>
        <end position="50"/>
    </location>
</feature>
<feature type="compositionally biased region" description="Low complexity" evidence="1">
    <location>
        <begin position="24"/>
        <end position="33"/>
    </location>
</feature>
<comment type="caution">
    <text evidence="3">The sequence shown here is derived from an EMBL/GenBank/DDBJ whole genome shotgun (WGS) entry which is preliminary data.</text>
</comment>
<name>A0A4R5QKX0_9PROT</name>
<dbReference type="SUPFAM" id="SSF158634">
    <property type="entry name" value="RPA2825-like"/>
    <property type="match status" value="1"/>
</dbReference>
<dbReference type="InterPro" id="IPR022016">
    <property type="entry name" value="DUF3597"/>
</dbReference>
<gene>
    <name evidence="3" type="ORF">E2C06_01875</name>
</gene>
<sequence>MSIFGNIISKIFGHSQAAQPGATPASEAAAQGGSPPPPGTNDDAASAGQPASLQNVDVAAILDGLAAKSSQKLDWKHSIVDLMKLLGLDSSLEARKELAQELHYGGSTSDSAAMNIWLHSQVVQKLAQNGGKVPEELRR</sequence>
<dbReference type="EMBL" id="SMSJ01000002">
    <property type="protein sequence ID" value="TDH64122.1"/>
    <property type="molecule type" value="Genomic_DNA"/>
</dbReference>
<evidence type="ECO:0000259" key="2">
    <source>
        <dbReference type="Pfam" id="PF12200"/>
    </source>
</evidence>
<dbReference type="Proteomes" id="UP000295096">
    <property type="component" value="Unassembled WGS sequence"/>
</dbReference>
<reference evidence="3 4" key="1">
    <citation type="journal article" date="2016" name="J. Microbiol.">
        <title>Dankookia rubra gen. nov., sp. nov., an alphaproteobacterium isolated from sediment of a shallow stream.</title>
        <authorList>
            <person name="Kim W.H."/>
            <person name="Kim D.H."/>
            <person name="Kang K."/>
            <person name="Ahn T.Y."/>
        </authorList>
    </citation>
    <scope>NUCLEOTIDE SEQUENCE [LARGE SCALE GENOMIC DNA]</scope>
    <source>
        <strain evidence="3 4">JCM30602</strain>
    </source>
</reference>
<keyword evidence="4" id="KW-1185">Reference proteome</keyword>
<evidence type="ECO:0000313" key="3">
    <source>
        <dbReference type="EMBL" id="TDH64122.1"/>
    </source>
</evidence>